<evidence type="ECO:0000313" key="1">
    <source>
        <dbReference type="Proteomes" id="UP000887565"/>
    </source>
</evidence>
<reference evidence="2" key="1">
    <citation type="submission" date="2022-11" db="UniProtKB">
        <authorList>
            <consortium name="WormBaseParasite"/>
        </authorList>
    </citation>
    <scope>IDENTIFICATION</scope>
</reference>
<sequence>MKIFQQSGLNCKQQNEIIAEICAAMTNGDKLGLLKSGFEIVTQFVNVYRTVRKMEEMSGKQATVMAS</sequence>
<keyword evidence="1" id="KW-1185">Reference proteome</keyword>
<organism evidence="1 2">
    <name type="scientific">Romanomermis culicivorax</name>
    <name type="common">Nematode worm</name>
    <dbReference type="NCBI Taxonomy" id="13658"/>
    <lineage>
        <taxon>Eukaryota</taxon>
        <taxon>Metazoa</taxon>
        <taxon>Ecdysozoa</taxon>
        <taxon>Nematoda</taxon>
        <taxon>Enoplea</taxon>
        <taxon>Dorylaimia</taxon>
        <taxon>Mermithida</taxon>
        <taxon>Mermithoidea</taxon>
        <taxon>Mermithidae</taxon>
        <taxon>Romanomermis</taxon>
    </lineage>
</organism>
<name>A0A915JWF9_ROMCU</name>
<protein>
    <submittedName>
        <fullName evidence="2">Uncharacterized protein</fullName>
    </submittedName>
</protein>
<dbReference type="WBParaSite" id="nRc.2.0.1.t30067-RA">
    <property type="protein sequence ID" value="nRc.2.0.1.t30067-RA"/>
    <property type="gene ID" value="nRc.2.0.1.g30067"/>
</dbReference>
<dbReference type="AlphaFoldDB" id="A0A915JWF9"/>
<evidence type="ECO:0000313" key="2">
    <source>
        <dbReference type="WBParaSite" id="nRc.2.0.1.t30067-RA"/>
    </source>
</evidence>
<dbReference type="Proteomes" id="UP000887565">
    <property type="component" value="Unplaced"/>
</dbReference>
<proteinExistence type="predicted"/>
<accession>A0A915JWF9</accession>